<accession>A0A1M6J2Y2</accession>
<sequence length="600" mass="68134">MNLLTINGMRKSYTDRILLDSADFSINEGEKVGIIGVNGTGKSTLLKVAAGLEPLDAGEVVKGSNVKINYLPQDPVFPKGITIYDYVIAANISGDNRWEIEGEAKNILNKLGLPDYGAVIDNLSGGQKKRAALAAVLLKPCDILILDEPTNHMDNEMAAWLEDYLNKRKEALIMITHDRYFLDRIVNRVVEIDKGKIYSYNGKYADYLEQKTLREEIEQSGERKRQSILKVELEWIRRGARARSTKQKAHIQRYEALRDAGGPAEEESLQMSSLKSRMGRKTIEIEGLSKSCGDRVLINDFNYIFLNGDRIGFIGRNGCGKSTLLKMIMGEIQPDSGVIDIGSTVKIGYFSQENENLPQNMRVIDYVRETADFVKTASGSISASQMLTRFLFDDALQYQSISRLSGGEKRRLCLLKILMEAPNVLILDEPTNDLDIQTMAIFEDYLDDFDGIVIAVSHDRYFLNRITDRIFAFKGNGVIRQYEGNYEDYLNALQEEENPTEDKTAQNREESRQDKSKPRMGEDKVKMSFNEKREFESIDEEIAKLEARIDSLEKEIAASATDFIRLTACMKEKEEAQEALEGKMERWIYLMELNELINKK</sequence>
<dbReference type="PROSITE" id="PS00211">
    <property type="entry name" value="ABC_TRANSPORTER_1"/>
    <property type="match status" value="2"/>
</dbReference>
<dbReference type="Pfam" id="PF00005">
    <property type="entry name" value="ABC_tran"/>
    <property type="match status" value="2"/>
</dbReference>
<dbReference type="SUPFAM" id="SSF52540">
    <property type="entry name" value="P-loop containing nucleoside triphosphate hydrolases"/>
    <property type="match status" value="2"/>
</dbReference>
<keyword evidence="3 7" id="KW-0067">ATP-binding</keyword>
<dbReference type="STRING" id="1122934.SAMN02745691_01912"/>
<evidence type="ECO:0000256" key="5">
    <source>
        <dbReference type="SAM" id="MobiDB-lite"/>
    </source>
</evidence>
<dbReference type="Gene3D" id="1.10.287.380">
    <property type="entry name" value="Valyl-tRNA synthetase, C-terminal domain"/>
    <property type="match status" value="1"/>
</dbReference>
<dbReference type="GO" id="GO:0003677">
    <property type="term" value="F:DNA binding"/>
    <property type="evidence" value="ECO:0007669"/>
    <property type="project" value="InterPro"/>
</dbReference>
<name>A0A1M6J2Y2_9FIRM</name>
<dbReference type="InterPro" id="IPR027417">
    <property type="entry name" value="P-loop_NTPase"/>
</dbReference>
<dbReference type="PANTHER" id="PTHR42855:SF1">
    <property type="entry name" value="ABC TRANSPORTER DOMAIN-CONTAINING PROTEIN"/>
    <property type="match status" value="1"/>
</dbReference>
<keyword evidence="8" id="KW-1185">Reference proteome</keyword>
<feature type="domain" description="ABC transporter" evidence="6">
    <location>
        <begin position="283"/>
        <end position="508"/>
    </location>
</feature>
<dbReference type="InterPro" id="IPR032781">
    <property type="entry name" value="ABC_tran_Xtn"/>
</dbReference>
<dbReference type="PROSITE" id="PS50893">
    <property type="entry name" value="ABC_TRANSPORTER_2"/>
    <property type="match status" value="2"/>
</dbReference>
<keyword evidence="4" id="KW-0175">Coiled coil</keyword>
<reference evidence="7 8" key="1">
    <citation type="submission" date="2016-11" db="EMBL/GenBank/DDBJ databases">
        <authorList>
            <person name="Jaros S."/>
            <person name="Januszkiewicz K."/>
            <person name="Wedrychowicz H."/>
        </authorList>
    </citation>
    <scope>NUCLEOTIDE SEQUENCE [LARGE SCALE GENOMIC DNA]</scope>
    <source>
        <strain evidence="7 8">DSM 15970</strain>
    </source>
</reference>
<feature type="region of interest" description="Disordered" evidence="5">
    <location>
        <begin position="496"/>
        <end position="524"/>
    </location>
</feature>
<evidence type="ECO:0000259" key="6">
    <source>
        <dbReference type="PROSITE" id="PS50893"/>
    </source>
</evidence>
<feature type="compositionally biased region" description="Basic and acidic residues" evidence="5">
    <location>
        <begin position="500"/>
        <end position="524"/>
    </location>
</feature>
<evidence type="ECO:0000256" key="1">
    <source>
        <dbReference type="ARBA" id="ARBA00022737"/>
    </source>
</evidence>
<dbReference type="Pfam" id="PF12848">
    <property type="entry name" value="ABC_tran_Xtn"/>
    <property type="match status" value="1"/>
</dbReference>
<dbReference type="Pfam" id="PF16326">
    <property type="entry name" value="ABC_tran_CTD"/>
    <property type="match status" value="1"/>
</dbReference>
<dbReference type="Gene3D" id="3.40.50.300">
    <property type="entry name" value="P-loop containing nucleotide triphosphate hydrolases"/>
    <property type="match status" value="2"/>
</dbReference>
<dbReference type="SMART" id="SM00382">
    <property type="entry name" value="AAA"/>
    <property type="match status" value="2"/>
</dbReference>
<dbReference type="InterPro" id="IPR032524">
    <property type="entry name" value="ABC_tran_C"/>
</dbReference>
<dbReference type="FunFam" id="3.40.50.300:FF:000309">
    <property type="entry name" value="ABC transporter ATP-binding protein"/>
    <property type="match status" value="1"/>
</dbReference>
<dbReference type="Proteomes" id="UP000184342">
    <property type="component" value="Unassembled WGS sequence"/>
</dbReference>
<evidence type="ECO:0000256" key="2">
    <source>
        <dbReference type="ARBA" id="ARBA00022741"/>
    </source>
</evidence>
<dbReference type="InterPro" id="IPR003593">
    <property type="entry name" value="AAA+_ATPase"/>
</dbReference>
<gene>
    <name evidence="7" type="ORF">SAMN02745691_01912</name>
</gene>
<dbReference type="InterPro" id="IPR051309">
    <property type="entry name" value="ABCF_ATPase"/>
</dbReference>
<dbReference type="InterPro" id="IPR017871">
    <property type="entry name" value="ABC_transporter-like_CS"/>
</dbReference>
<evidence type="ECO:0000256" key="4">
    <source>
        <dbReference type="SAM" id="Coils"/>
    </source>
</evidence>
<keyword evidence="2" id="KW-0547">Nucleotide-binding</keyword>
<dbReference type="AlphaFoldDB" id="A0A1M6J2Y2"/>
<dbReference type="RefSeq" id="WP_073994186.1">
    <property type="nucleotide sequence ID" value="NZ_FQYT01000020.1"/>
</dbReference>
<proteinExistence type="predicted"/>
<dbReference type="GO" id="GO:0016887">
    <property type="term" value="F:ATP hydrolysis activity"/>
    <property type="evidence" value="ECO:0007669"/>
    <property type="project" value="InterPro"/>
</dbReference>
<evidence type="ECO:0000313" key="8">
    <source>
        <dbReference type="Proteomes" id="UP000184342"/>
    </source>
</evidence>
<dbReference type="CDD" id="cd03221">
    <property type="entry name" value="ABCF_EF-3"/>
    <property type="match status" value="2"/>
</dbReference>
<dbReference type="OrthoDB" id="9801441at2"/>
<evidence type="ECO:0000256" key="3">
    <source>
        <dbReference type="ARBA" id="ARBA00022840"/>
    </source>
</evidence>
<feature type="coiled-coil region" evidence="4">
    <location>
        <begin position="535"/>
        <end position="586"/>
    </location>
</feature>
<protein>
    <submittedName>
        <fullName evidence="7">ATP-binding cassette, subfamily F, uup</fullName>
    </submittedName>
</protein>
<dbReference type="EMBL" id="FQYT01000020">
    <property type="protein sequence ID" value="SHJ41048.1"/>
    <property type="molecule type" value="Genomic_DNA"/>
</dbReference>
<dbReference type="GO" id="GO:0005524">
    <property type="term" value="F:ATP binding"/>
    <property type="evidence" value="ECO:0007669"/>
    <property type="project" value="UniProtKB-KW"/>
</dbReference>
<organism evidence="7 8">
    <name type="scientific">Parasporobacterium paucivorans DSM 15970</name>
    <dbReference type="NCBI Taxonomy" id="1122934"/>
    <lineage>
        <taxon>Bacteria</taxon>
        <taxon>Bacillati</taxon>
        <taxon>Bacillota</taxon>
        <taxon>Clostridia</taxon>
        <taxon>Lachnospirales</taxon>
        <taxon>Lachnospiraceae</taxon>
        <taxon>Parasporobacterium</taxon>
    </lineage>
</organism>
<dbReference type="FunFam" id="3.40.50.300:FF:000011">
    <property type="entry name" value="Putative ABC transporter ATP-binding component"/>
    <property type="match status" value="1"/>
</dbReference>
<feature type="domain" description="ABC transporter" evidence="6">
    <location>
        <begin position="4"/>
        <end position="219"/>
    </location>
</feature>
<dbReference type="InterPro" id="IPR037118">
    <property type="entry name" value="Val-tRNA_synth_C_sf"/>
</dbReference>
<dbReference type="InterPro" id="IPR003439">
    <property type="entry name" value="ABC_transporter-like_ATP-bd"/>
</dbReference>
<evidence type="ECO:0000313" key="7">
    <source>
        <dbReference type="EMBL" id="SHJ41048.1"/>
    </source>
</evidence>
<dbReference type="PANTHER" id="PTHR42855">
    <property type="entry name" value="ABC TRANSPORTER ATP-BINDING SUBUNIT"/>
    <property type="match status" value="1"/>
</dbReference>
<keyword evidence="1" id="KW-0677">Repeat</keyword>